<dbReference type="Proteomes" id="UP000501452">
    <property type="component" value="Chromosome"/>
</dbReference>
<feature type="compositionally biased region" description="Basic and acidic residues" evidence="4">
    <location>
        <begin position="12"/>
        <end position="23"/>
    </location>
</feature>
<feature type="region of interest" description="Disordered" evidence="4">
    <location>
        <begin position="1"/>
        <end position="23"/>
    </location>
</feature>
<dbReference type="PANTHER" id="PTHR43649">
    <property type="entry name" value="ARABINOSE-BINDING PROTEIN-RELATED"/>
    <property type="match status" value="1"/>
</dbReference>
<proteinExistence type="inferred from homology"/>
<dbReference type="Gene3D" id="3.40.190.10">
    <property type="entry name" value="Periplasmic binding protein-like II"/>
    <property type="match status" value="2"/>
</dbReference>
<keyword evidence="3" id="KW-0732">Signal</keyword>
<dbReference type="PANTHER" id="PTHR43649:SF34">
    <property type="entry name" value="ABC TRANSPORTER PERIPLASMIC-BINDING PROTEIN YCJN-RELATED"/>
    <property type="match status" value="1"/>
</dbReference>
<dbReference type="InterPro" id="IPR006059">
    <property type="entry name" value="SBP"/>
</dbReference>
<dbReference type="Pfam" id="PF01547">
    <property type="entry name" value="SBP_bac_1"/>
    <property type="match status" value="1"/>
</dbReference>
<dbReference type="AlphaFoldDB" id="A0A6G8QA28"/>
<dbReference type="EMBL" id="CP045119">
    <property type="protein sequence ID" value="QIN83293.1"/>
    <property type="molecule type" value="Genomic_DNA"/>
</dbReference>
<accession>A0A6G8QA28</accession>
<dbReference type="InterPro" id="IPR050490">
    <property type="entry name" value="Bact_solute-bd_prot1"/>
</dbReference>
<keyword evidence="2" id="KW-0813">Transport</keyword>
<evidence type="ECO:0000256" key="4">
    <source>
        <dbReference type="SAM" id="MobiDB-lite"/>
    </source>
</evidence>
<dbReference type="KEGG" id="rub:GBA63_12070"/>
<evidence type="ECO:0000313" key="6">
    <source>
        <dbReference type="Proteomes" id="UP000501452"/>
    </source>
</evidence>
<dbReference type="SUPFAM" id="SSF53850">
    <property type="entry name" value="Periplasmic binding protein-like II"/>
    <property type="match status" value="1"/>
</dbReference>
<evidence type="ECO:0000256" key="2">
    <source>
        <dbReference type="ARBA" id="ARBA00022448"/>
    </source>
</evidence>
<evidence type="ECO:0000313" key="5">
    <source>
        <dbReference type="EMBL" id="QIN83293.1"/>
    </source>
</evidence>
<reference evidence="5 6" key="1">
    <citation type="submission" date="2019-10" db="EMBL/GenBank/DDBJ databases">
        <title>Rubrobacter sp nov SCSIO 52090 isolated from a deep-sea sediment in the South China Sea.</title>
        <authorList>
            <person name="Chen R.W."/>
        </authorList>
    </citation>
    <scope>NUCLEOTIDE SEQUENCE [LARGE SCALE GENOMIC DNA]</scope>
    <source>
        <strain evidence="5 6">SCSIO 52909</strain>
    </source>
</reference>
<keyword evidence="6" id="KW-1185">Reference proteome</keyword>
<name>A0A6G8QA28_9ACTN</name>
<gene>
    <name evidence="5" type="ORF">GBA63_12070</name>
</gene>
<comment type="similarity">
    <text evidence="1">Belongs to the bacterial solute-binding protein 1 family.</text>
</comment>
<evidence type="ECO:0000256" key="3">
    <source>
        <dbReference type="ARBA" id="ARBA00022729"/>
    </source>
</evidence>
<protein>
    <submittedName>
        <fullName evidence="5">Extracellular solute-binding protein</fullName>
    </submittedName>
</protein>
<organism evidence="5 6">
    <name type="scientific">Rubrobacter tropicus</name>
    <dbReference type="NCBI Taxonomy" id="2653851"/>
    <lineage>
        <taxon>Bacteria</taxon>
        <taxon>Bacillati</taxon>
        <taxon>Actinomycetota</taxon>
        <taxon>Rubrobacteria</taxon>
        <taxon>Rubrobacterales</taxon>
        <taxon>Rubrobacteraceae</taxon>
        <taxon>Rubrobacter</taxon>
    </lineage>
</organism>
<evidence type="ECO:0000256" key="1">
    <source>
        <dbReference type="ARBA" id="ARBA00008520"/>
    </source>
</evidence>
<sequence>MEENGLATGAGTRRDGEGVRGGDKLSRQEFLRLTGVGLAGATLLGGAGCGRGGERGGEQRIVFSHGPDDTGVLEKQIARFNRQHEGGIQVEWRQMPADGTAHFNELLTELQAGGGNIDVMSGDVIWPAQFAANGWIEDLSDRFPESERRRFLQGPIEANTYDGKLYGVPWYTDAGLLYYRKDLLENSGFAGPPKTWNELKEQASKTMADSRIKNGFVFQGANYEGGVVSGLEFIWNAGGDVLDRSDPGRVVIDNPDSVAGLGAYRGLVEDGVSPEGVSIYTGDETDGIFLRGEAIFHREWPYMYGLLSDPATSEVRPGQVGIAKLPVSVEGLTSYTGLGGWNLFINSASEKVDAAWTFIEFLSAPEQQKERALEATRLPAIAELYEDEEILDKVPVIALGSEAIQSSRPRPVSPYYSDMSLEMAEQFNACLKGEVSPQEAVGTLQEQLQNIADQAS</sequence>
<dbReference type="CDD" id="cd14750">
    <property type="entry name" value="PBP2_TMBP"/>
    <property type="match status" value="1"/>
</dbReference>